<dbReference type="Proteomes" id="UP001431313">
    <property type="component" value="Unassembled WGS sequence"/>
</dbReference>
<keyword evidence="10" id="KW-0472">Membrane</keyword>
<dbReference type="CDD" id="cd16917">
    <property type="entry name" value="HATPase_UhpB-NarQ-NarX-like"/>
    <property type="match status" value="1"/>
</dbReference>
<organism evidence="12 13">
    <name type="scientific">Streptomyces pyxinae</name>
    <dbReference type="NCBI Taxonomy" id="2970734"/>
    <lineage>
        <taxon>Bacteria</taxon>
        <taxon>Bacillati</taxon>
        <taxon>Actinomycetota</taxon>
        <taxon>Actinomycetes</taxon>
        <taxon>Kitasatosporales</taxon>
        <taxon>Streptomycetaceae</taxon>
        <taxon>Streptomyces</taxon>
    </lineage>
</organism>
<evidence type="ECO:0000256" key="10">
    <source>
        <dbReference type="SAM" id="Phobius"/>
    </source>
</evidence>
<dbReference type="InterPro" id="IPR050482">
    <property type="entry name" value="Sensor_HK_TwoCompSys"/>
</dbReference>
<keyword evidence="8" id="KW-0902">Two-component regulatory system</keyword>
<evidence type="ECO:0000313" key="13">
    <source>
        <dbReference type="Proteomes" id="UP001431313"/>
    </source>
</evidence>
<feature type="transmembrane region" description="Helical" evidence="10">
    <location>
        <begin position="453"/>
        <end position="475"/>
    </location>
</feature>
<dbReference type="SUPFAM" id="SSF55874">
    <property type="entry name" value="ATPase domain of HSP90 chaperone/DNA topoisomerase II/histidine kinase"/>
    <property type="match status" value="1"/>
</dbReference>
<dbReference type="PANTHER" id="PTHR24421">
    <property type="entry name" value="NITRATE/NITRITE SENSOR PROTEIN NARX-RELATED"/>
    <property type="match status" value="1"/>
</dbReference>
<comment type="catalytic activity">
    <reaction evidence="1">
        <text>ATP + protein L-histidine = ADP + protein N-phospho-L-histidine.</text>
        <dbReference type="EC" id="2.7.13.3"/>
    </reaction>
</comment>
<dbReference type="Gene3D" id="3.30.565.10">
    <property type="entry name" value="Histidine kinase-like ATPase, C-terminal domain"/>
    <property type="match status" value="1"/>
</dbReference>
<dbReference type="Pfam" id="PF07730">
    <property type="entry name" value="HisKA_3"/>
    <property type="match status" value="1"/>
</dbReference>
<evidence type="ECO:0000256" key="9">
    <source>
        <dbReference type="SAM" id="MobiDB-lite"/>
    </source>
</evidence>
<dbReference type="Gene3D" id="1.20.5.1930">
    <property type="match status" value="1"/>
</dbReference>
<gene>
    <name evidence="12" type="ORF">NX801_28125</name>
</gene>
<evidence type="ECO:0000256" key="3">
    <source>
        <dbReference type="ARBA" id="ARBA00022553"/>
    </source>
</evidence>
<feature type="transmembrane region" description="Helical" evidence="10">
    <location>
        <begin position="91"/>
        <end position="108"/>
    </location>
</feature>
<dbReference type="InterPro" id="IPR036890">
    <property type="entry name" value="HATPase_C_sf"/>
</dbReference>
<dbReference type="GO" id="GO:0016301">
    <property type="term" value="F:kinase activity"/>
    <property type="evidence" value="ECO:0007669"/>
    <property type="project" value="UniProtKB-KW"/>
</dbReference>
<evidence type="ECO:0000256" key="6">
    <source>
        <dbReference type="ARBA" id="ARBA00022777"/>
    </source>
</evidence>
<evidence type="ECO:0000256" key="5">
    <source>
        <dbReference type="ARBA" id="ARBA00022741"/>
    </source>
</evidence>
<keyword evidence="3" id="KW-0597">Phosphoprotein</keyword>
<keyword evidence="5" id="KW-0547">Nucleotide-binding</keyword>
<dbReference type="InterPro" id="IPR011712">
    <property type="entry name" value="Sig_transdc_His_kin_sub3_dim/P"/>
</dbReference>
<feature type="transmembrane region" description="Helical" evidence="10">
    <location>
        <begin position="120"/>
        <end position="141"/>
    </location>
</feature>
<reference evidence="12" key="1">
    <citation type="submission" date="2022-08" db="EMBL/GenBank/DDBJ databases">
        <authorList>
            <person name="Somphong A."/>
            <person name="Phongsopitanun W."/>
        </authorList>
    </citation>
    <scope>NUCLEOTIDE SEQUENCE</scope>
    <source>
        <strain evidence="12">LP05-1</strain>
    </source>
</reference>
<dbReference type="EC" id="2.7.13.3" evidence="2"/>
<feature type="domain" description="Signal transduction histidine kinase subgroup 3 dimerisation and phosphoacceptor" evidence="11">
    <location>
        <begin position="172"/>
        <end position="237"/>
    </location>
</feature>
<evidence type="ECO:0000256" key="7">
    <source>
        <dbReference type="ARBA" id="ARBA00022840"/>
    </source>
</evidence>
<evidence type="ECO:0000256" key="2">
    <source>
        <dbReference type="ARBA" id="ARBA00012438"/>
    </source>
</evidence>
<dbReference type="PANTHER" id="PTHR24421:SF10">
    <property type="entry name" value="NITRATE_NITRITE SENSOR PROTEIN NARQ"/>
    <property type="match status" value="1"/>
</dbReference>
<evidence type="ECO:0000313" key="12">
    <source>
        <dbReference type="EMBL" id="MCS0639432.1"/>
    </source>
</evidence>
<name>A0ABT2CPR5_9ACTN</name>
<evidence type="ECO:0000259" key="11">
    <source>
        <dbReference type="Pfam" id="PF07730"/>
    </source>
</evidence>
<comment type="caution">
    <text evidence="12">The sequence shown here is derived from an EMBL/GenBank/DDBJ whole genome shotgun (WGS) entry which is preliminary data.</text>
</comment>
<accession>A0ABT2CPR5</accession>
<evidence type="ECO:0000256" key="4">
    <source>
        <dbReference type="ARBA" id="ARBA00022679"/>
    </source>
</evidence>
<keyword evidence="10" id="KW-0812">Transmembrane</keyword>
<feature type="region of interest" description="Disordered" evidence="9">
    <location>
        <begin position="387"/>
        <end position="434"/>
    </location>
</feature>
<keyword evidence="7" id="KW-0067">ATP-binding</keyword>
<protein>
    <recommendedName>
        <fullName evidence="2">histidine kinase</fullName>
        <ecNumber evidence="2">2.7.13.3</ecNumber>
    </recommendedName>
</protein>
<evidence type="ECO:0000256" key="8">
    <source>
        <dbReference type="ARBA" id="ARBA00023012"/>
    </source>
</evidence>
<keyword evidence="10" id="KW-1133">Transmembrane helix</keyword>
<evidence type="ECO:0000256" key="1">
    <source>
        <dbReference type="ARBA" id="ARBA00000085"/>
    </source>
</evidence>
<sequence>MWPVRRAVGEVLLALVLAVSTAGIESLGDGGPVRSAAVGLAAGLLSPLRRVLPLTVLLAAVVCSAPLDGLAPLVPVAAWSAGRRSTGPGRAVGTFTSAVALGLGLDAFKDSPGLSLSSMVFFTMWLLITIVVPGIVGGYWYQRDALADLLEQYRVQILRERAMVAEQARLRERQRIAQDMHDSLGHQLALISVHTGALEVDRELTGRRRETVAVLREASVTAMHELREVVGLLREGTEPADGAGPGAPAAVSRTRRGVAGVEGLAEASRAAGAAVTLRHTGERRPLPPAADHTAYRVVQEGLTNAHKHAPGAPVAIELRYEPDSLVVEVANGPGPVPAGGGRPEVVSGGQGLTGLGERARLVGGMIHTGPRPDGGFRLAGVLPYTVSESDPAGPSPLREARETRRSPTTFVGPAGDFGEQTRAGSSGEGDPVIDWNDLPKELSKAMSKRSKGCGIAALIILVLVIAAGVGGYFLLKEGDKAMIEPKKYDAIKVGSTEEEVRKQLPQGDTFLTKGLDEGAPPIPAGASCLSLTSTEMGSSWDKSPVFRFCFKDGRLIEKKSFEVKS</sequence>
<dbReference type="EMBL" id="JANUGQ010000036">
    <property type="protein sequence ID" value="MCS0639432.1"/>
    <property type="molecule type" value="Genomic_DNA"/>
</dbReference>
<feature type="transmembrane region" description="Helical" evidence="10">
    <location>
        <begin position="54"/>
        <end position="79"/>
    </location>
</feature>
<keyword evidence="13" id="KW-1185">Reference proteome</keyword>
<keyword evidence="6 12" id="KW-0418">Kinase</keyword>
<proteinExistence type="predicted"/>
<keyword evidence="4" id="KW-0808">Transferase</keyword>